<evidence type="ECO:0000313" key="12">
    <source>
        <dbReference type="EMBL" id="PZD73170.1"/>
    </source>
</evidence>
<dbReference type="CDD" id="cd00130">
    <property type="entry name" value="PAS"/>
    <property type="match status" value="1"/>
</dbReference>
<dbReference type="PANTHER" id="PTHR43547:SF2">
    <property type="entry name" value="HYBRID SIGNAL TRANSDUCTION HISTIDINE KINASE C"/>
    <property type="match status" value="1"/>
</dbReference>
<feature type="domain" description="Response regulatory" evidence="9">
    <location>
        <begin position="9"/>
        <end position="125"/>
    </location>
</feature>
<organism evidence="12 13">
    <name type="scientific">Acaryochloris thomasi RCC1774</name>
    <dbReference type="NCBI Taxonomy" id="1764569"/>
    <lineage>
        <taxon>Bacteria</taxon>
        <taxon>Bacillati</taxon>
        <taxon>Cyanobacteriota</taxon>
        <taxon>Cyanophyceae</taxon>
        <taxon>Acaryochloridales</taxon>
        <taxon>Acaryochloridaceae</taxon>
        <taxon>Acaryochloris</taxon>
        <taxon>Acaryochloris thomasi</taxon>
    </lineage>
</organism>
<dbReference type="AlphaFoldDB" id="A0A2W1JI14"/>
<feature type="coiled-coil region" evidence="7">
    <location>
        <begin position="280"/>
        <end position="307"/>
    </location>
</feature>
<dbReference type="SUPFAM" id="SSF55874">
    <property type="entry name" value="ATPase domain of HSP90 chaperone/DNA topoisomerase II/histidine kinase"/>
    <property type="match status" value="1"/>
</dbReference>
<dbReference type="GO" id="GO:0000155">
    <property type="term" value="F:phosphorelay sensor kinase activity"/>
    <property type="evidence" value="ECO:0007669"/>
    <property type="project" value="InterPro"/>
</dbReference>
<evidence type="ECO:0000259" key="8">
    <source>
        <dbReference type="PROSITE" id="PS50109"/>
    </source>
</evidence>
<dbReference type="SMART" id="SM00448">
    <property type="entry name" value="REC"/>
    <property type="match status" value="1"/>
</dbReference>
<dbReference type="SUPFAM" id="SSF47384">
    <property type="entry name" value="Homodimeric domain of signal transducing histidine kinase"/>
    <property type="match status" value="1"/>
</dbReference>
<feature type="domain" description="PAS" evidence="10">
    <location>
        <begin position="158"/>
        <end position="209"/>
    </location>
</feature>
<evidence type="ECO:0000259" key="10">
    <source>
        <dbReference type="PROSITE" id="PS50112"/>
    </source>
</evidence>
<dbReference type="InterPro" id="IPR003594">
    <property type="entry name" value="HATPase_dom"/>
</dbReference>
<dbReference type="PROSITE" id="PS50109">
    <property type="entry name" value="HIS_KIN"/>
    <property type="match status" value="1"/>
</dbReference>
<protein>
    <recommendedName>
        <fullName evidence="2">histidine kinase</fullName>
        <ecNumber evidence="2">2.7.13.3</ecNumber>
    </recommendedName>
</protein>
<dbReference type="PROSITE" id="PS50113">
    <property type="entry name" value="PAC"/>
    <property type="match status" value="1"/>
</dbReference>
<dbReference type="OrthoDB" id="1927110at2"/>
<dbReference type="InterPro" id="IPR004358">
    <property type="entry name" value="Sig_transdc_His_kin-like_C"/>
</dbReference>
<dbReference type="InterPro" id="IPR036890">
    <property type="entry name" value="HATPase_C_sf"/>
</dbReference>
<dbReference type="InterPro" id="IPR001789">
    <property type="entry name" value="Sig_transdc_resp-reg_receiver"/>
</dbReference>
<dbReference type="SUPFAM" id="SSF52172">
    <property type="entry name" value="CheY-like"/>
    <property type="match status" value="1"/>
</dbReference>
<dbReference type="Gene3D" id="3.40.50.2300">
    <property type="match status" value="1"/>
</dbReference>
<keyword evidence="12" id="KW-0808">Transferase</keyword>
<dbReference type="SMART" id="SM00091">
    <property type="entry name" value="PAS"/>
    <property type="match status" value="1"/>
</dbReference>
<dbReference type="Pfam" id="PF00989">
    <property type="entry name" value="PAS"/>
    <property type="match status" value="1"/>
</dbReference>
<gene>
    <name evidence="12" type="primary">tmoS_2</name>
    <name evidence="12" type="ORF">C1752_02249</name>
</gene>
<comment type="catalytic activity">
    <reaction evidence="1">
        <text>ATP + protein L-histidine = ADP + protein N-phospho-L-histidine.</text>
        <dbReference type="EC" id="2.7.13.3"/>
    </reaction>
</comment>
<reference evidence="12 13" key="1">
    <citation type="journal article" date="2018" name="Sci. Rep.">
        <title>A novel species of the marine cyanobacterium Acaryochloris with a unique pigment content and lifestyle.</title>
        <authorList>
            <person name="Partensky F."/>
            <person name="Six C."/>
            <person name="Ratin M."/>
            <person name="Garczarek L."/>
            <person name="Vaulot D."/>
            <person name="Probert I."/>
            <person name="Calteau A."/>
            <person name="Gourvil P."/>
            <person name="Marie D."/>
            <person name="Grebert T."/>
            <person name="Bouchier C."/>
            <person name="Le Panse S."/>
            <person name="Gachenot M."/>
            <person name="Rodriguez F."/>
            <person name="Garrido J.L."/>
        </authorList>
    </citation>
    <scope>NUCLEOTIDE SEQUENCE [LARGE SCALE GENOMIC DNA]</scope>
    <source>
        <strain evidence="12 13">RCC1774</strain>
    </source>
</reference>
<evidence type="ECO:0000256" key="4">
    <source>
        <dbReference type="ARBA" id="ARBA00022777"/>
    </source>
</evidence>
<dbReference type="PROSITE" id="PS50110">
    <property type="entry name" value="RESPONSE_REGULATORY"/>
    <property type="match status" value="1"/>
</dbReference>
<keyword evidence="4 12" id="KW-0418">Kinase</keyword>
<dbReference type="SUPFAM" id="SSF55785">
    <property type="entry name" value="PYP-like sensor domain (PAS domain)"/>
    <property type="match status" value="1"/>
</dbReference>
<dbReference type="SMART" id="SM00387">
    <property type="entry name" value="HATPase_c"/>
    <property type="match status" value="1"/>
</dbReference>
<dbReference type="CDD" id="cd00082">
    <property type="entry name" value="HisKA"/>
    <property type="match status" value="1"/>
</dbReference>
<dbReference type="Gene3D" id="3.30.450.20">
    <property type="entry name" value="PAS domain"/>
    <property type="match status" value="1"/>
</dbReference>
<dbReference type="Gene3D" id="3.30.565.10">
    <property type="entry name" value="Histidine kinase-like ATPase, C-terminal domain"/>
    <property type="match status" value="1"/>
</dbReference>
<dbReference type="Pfam" id="PF00072">
    <property type="entry name" value="Response_reg"/>
    <property type="match status" value="1"/>
</dbReference>
<evidence type="ECO:0000256" key="5">
    <source>
        <dbReference type="ARBA" id="ARBA00023012"/>
    </source>
</evidence>
<feature type="domain" description="Histidine kinase" evidence="8">
    <location>
        <begin position="316"/>
        <end position="547"/>
    </location>
</feature>
<comment type="caution">
    <text evidence="12">The sequence shown here is derived from an EMBL/GenBank/DDBJ whole genome shotgun (WGS) entry which is preliminary data.</text>
</comment>
<evidence type="ECO:0000256" key="3">
    <source>
        <dbReference type="ARBA" id="ARBA00022553"/>
    </source>
</evidence>
<proteinExistence type="predicted"/>
<dbReference type="EMBL" id="PQWO01000006">
    <property type="protein sequence ID" value="PZD73170.1"/>
    <property type="molecule type" value="Genomic_DNA"/>
</dbReference>
<dbReference type="InterPro" id="IPR036097">
    <property type="entry name" value="HisK_dim/P_sf"/>
</dbReference>
<evidence type="ECO:0000259" key="9">
    <source>
        <dbReference type="PROSITE" id="PS50110"/>
    </source>
</evidence>
<evidence type="ECO:0000259" key="11">
    <source>
        <dbReference type="PROSITE" id="PS50113"/>
    </source>
</evidence>
<dbReference type="InterPro" id="IPR011006">
    <property type="entry name" value="CheY-like_superfamily"/>
</dbReference>
<dbReference type="InterPro" id="IPR035965">
    <property type="entry name" value="PAS-like_dom_sf"/>
</dbReference>
<dbReference type="Gene3D" id="1.10.287.130">
    <property type="match status" value="1"/>
</dbReference>
<name>A0A2W1JI14_9CYAN</name>
<evidence type="ECO:0000313" key="13">
    <source>
        <dbReference type="Proteomes" id="UP000248857"/>
    </source>
</evidence>
<dbReference type="CDD" id="cd00075">
    <property type="entry name" value="HATPase"/>
    <property type="match status" value="1"/>
</dbReference>
<feature type="modified residue" description="4-aspartylphosphate" evidence="6">
    <location>
        <position position="58"/>
    </location>
</feature>
<dbReference type="InterPro" id="IPR005467">
    <property type="entry name" value="His_kinase_dom"/>
</dbReference>
<dbReference type="NCBIfam" id="TIGR00229">
    <property type="entry name" value="sensory_box"/>
    <property type="match status" value="1"/>
</dbReference>
<sequence>MTVPVPTADILVVDDTPANLRLLMKLLTDQGYGVRPVAEGALALTAAQLVPPDLILLDIKMPGMDGYEVCRQLKADARTREVPVIFLTVLDEAVDIVKGFALGGVDYITKPVRAGELMARINSQVQLRFLQKQLAEKNQVQEYLLEQYETTALALKESEEKFSKAFERSPVPLSLAALPAGHFLDVNQEFVIQTGYSRQEILGHTVLELDFWVDLSERSQLLERLQIQGSVHDFETRLRAKSGEIRDVLMSVEIINLNNNPHFLAAVKDVTERNVAERRLAARTKELSQALETLKDAQNQLVESAKMAALGNLVAGVAHEINTPVGTAIMMASTLENATRMIAKDTAQGRLTQSAFHDYLEVATDASQLILDNLKRAGDLVQSFKQVAVDQTSLRERTFKVKPYLQEVISNLHPQLKQTPHSVTIAGDATLTLHSHPGALSQIITNLVVNSIDHGFCDNRAGQIHIDIQQRDAQCLLTYSDNGIGIQPENLERIFEPFFTTTHHKGGSGLGLHLVYNLVTQSLQGLITVTSTVGSGTTFTITMPQKLKDKKQ</sequence>
<dbReference type="SMART" id="SM00086">
    <property type="entry name" value="PAC"/>
    <property type="match status" value="1"/>
</dbReference>
<dbReference type="Proteomes" id="UP000248857">
    <property type="component" value="Unassembled WGS sequence"/>
</dbReference>
<keyword evidence="3 6" id="KW-0597">Phosphoprotein</keyword>
<dbReference type="GO" id="GO:0006355">
    <property type="term" value="P:regulation of DNA-templated transcription"/>
    <property type="evidence" value="ECO:0007669"/>
    <property type="project" value="InterPro"/>
</dbReference>
<dbReference type="PRINTS" id="PR00344">
    <property type="entry name" value="BCTRLSENSOR"/>
</dbReference>
<keyword evidence="5" id="KW-0902">Two-component regulatory system</keyword>
<dbReference type="PANTHER" id="PTHR43547">
    <property type="entry name" value="TWO-COMPONENT HISTIDINE KINASE"/>
    <property type="match status" value="1"/>
</dbReference>
<evidence type="ECO:0000256" key="1">
    <source>
        <dbReference type="ARBA" id="ARBA00000085"/>
    </source>
</evidence>
<evidence type="ECO:0000256" key="2">
    <source>
        <dbReference type="ARBA" id="ARBA00012438"/>
    </source>
</evidence>
<accession>A0A2W1JI14</accession>
<dbReference type="InterPro" id="IPR003661">
    <property type="entry name" value="HisK_dim/P_dom"/>
</dbReference>
<keyword evidence="7" id="KW-0175">Coiled coil</keyword>
<dbReference type="CDD" id="cd19920">
    <property type="entry name" value="REC_PA4781-like"/>
    <property type="match status" value="1"/>
</dbReference>
<dbReference type="InterPro" id="IPR001610">
    <property type="entry name" value="PAC"/>
</dbReference>
<evidence type="ECO:0000256" key="6">
    <source>
        <dbReference type="PROSITE-ProRule" id="PRU00169"/>
    </source>
</evidence>
<dbReference type="InterPro" id="IPR000700">
    <property type="entry name" value="PAS-assoc_C"/>
</dbReference>
<dbReference type="PROSITE" id="PS50112">
    <property type="entry name" value="PAS"/>
    <property type="match status" value="1"/>
</dbReference>
<dbReference type="InterPro" id="IPR013767">
    <property type="entry name" value="PAS_fold"/>
</dbReference>
<evidence type="ECO:0000256" key="7">
    <source>
        <dbReference type="SAM" id="Coils"/>
    </source>
</evidence>
<feature type="domain" description="PAC" evidence="11">
    <location>
        <begin position="232"/>
        <end position="282"/>
    </location>
</feature>
<dbReference type="RefSeq" id="WP_110986211.1">
    <property type="nucleotide sequence ID" value="NZ_CAWNWM010000006.1"/>
</dbReference>
<dbReference type="EC" id="2.7.13.3" evidence="2"/>
<dbReference type="InterPro" id="IPR000014">
    <property type="entry name" value="PAS"/>
</dbReference>
<dbReference type="Pfam" id="PF02518">
    <property type="entry name" value="HATPase_c"/>
    <property type="match status" value="1"/>
</dbReference>
<keyword evidence="13" id="KW-1185">Reference proteome</keyword>